<dbReference type="InterPro" id="IPR023885">
    <property type="entry name" value="4Fe4S-binding_SPASM_dom"/>
</dbReference>
<dbReference type="Pfam" id="PF13186">
    <property type="entry name" value="SPASM"/>
    <property type="match status" value="1"/>
</dbReference>
<evidence type="ECO:0000256" key="2">
    <source>
        <dbReference type="ARBA" id="ARBA00022485"/>
    </source>
</evidence>
<reference evidence="9 10" key="1">
    <citation type="submission" date="2007-05" db="EMBL/GenBank/DDBJ databases">
        <title>Complete sequence of Geobacter uraniireducens Rf4.</title>
        <authorList>
            <consortium name="US DOE Joint Genome Institute"/>
            <person name="Copeland A."/>
            <person name="Lucas S."/>
            <person name="Lapidus A."/>
            <person name="Barry K."/>
            <person name="Detter J.C."/>
            <person name="Glavina del Rio T."/>
            <person name="Hammon N."/>
            <person name="Israni S."/>
            <person name="Dalin E."/>
            <person name="Tice H."/>
            <person name="Pitluck S."/>
            <person name="Chertkov O."/>
            <person name="Brettin T."/>
            <person name="Bruce D."/>
            <person name="Han C."/>
            <person name="Schmutz J."/>
            <person name="Larimer F."/>
            <person name="Land M."/>
            <person name="Hauser L."/>
            <person name="Kyrpides N."/>
            <person name="Mikhailova N."/>
            <person name="Shelobolina E."/>
            <person name="Aklujkar M."/>
            <person name="Lovley D."/>
            <person name="Richardson P."/>
        </authorList>
    </citation>
    <scope>NUCLEOTIDE SEQUENCE [LARGE SCALE GENOMIC DNA]</scope>
    <source>
        <strain evidence="9 10">Rf4</strain>
    </source>
</reference>
<dbReference type="SFLD" id="SFLDS00029">
    <property type="entry name" value="Radical_SAM"/>
    <property type="match status" value="1"/>
</dbReference>
<dbReference type="EMBL" id="CP000698">
    <property type="protein sequence ID" value="ABQ26764.1"/>
    <property type="molecule type" value="Genomic_DNA"/>
</dbReference>
<dbReference type="GO" id="GO:0046872">
    <property type="term" value="F:metal ion binding"/>
    <property type="evidence" value="ECO:0007669"/>
    <property type="project" value="UniProtKB-KW"/>
</dbReference>
<keyword evidence="6" id="KW-0411">Iron-sulfur</keyword>
<dbReference type="InterPro" id="IPR017200">
    <property type="entry name" value="PqqE-like"/>
</dbReference>
<dbReference type="RefSeq" id="WP_011939442.1">
    <property type="nucleotide sequence ID" value="NC_009483.1"/>
</dbReference>
<evidence type="ECO:0000313" key="10">
    <source>
        <dbReference type="Proteomes" id="UP000006695"/>
    </source>
</evidence>
<keyword evidence="4" id="KW-0479">Metal-binding</keyword>
<accession>A5G4P6</accession>
<dbReference type="AlphaFoldDB" id="A5G4P6"/>
<dbReference type="STRING" id="351605.Gura_2586"/>
<feature type="domain" description="4Fe4S-binding SPASM" evidence="8">
    <location>
        <begin position="229"/>
        <end position="286"/>
    </location>
</feature>
<keyword evidence="5" id="KW-0408">Iron</keyword>
<keyword evidence="10" id="KW-1185">Reference proteome</keyword>
<sequence length="318" mass="36349">MDGIIAVTYRCNCRCTMCYTWQHPSDREKEIRAADLQSLPQMVRLNITGGEPFIKEDLSDILDVVKKKAKRVVISSNGMLTQKTLEVMSRHRDVGIRLSFDGVGETHNAIRGVKNIHEKALETLKGLKGLGIKDLGIAVTVSDQNARDLVPLFKLAEKNDVELATAILHNAYYFHKDDNVINDKAYVDSELNKLIKTYLASSQPKNWFRAYFTKGIADHMHGYQRAHKCTMATDSFFIDPYGDVRPCNVMDFPFGNIREKSFEKIWNGSEAREARKRVDDCRCNCWMIGSVNHLIRRQLWKPLAWIARNKLGQKKDVA</sequence>
<dbReference type="InterPro" id="IPR058240">
    <property type="entry name" value="rSAM_sf"/>
</dbReference>
<dbReference type="CDD" id="cd01335">
    <property type="entry name" value="Radical_SAM"/>
    <property type="match status" value="1"/>
</dbReference>
<evidence type="ECO:0000259" key="7">
    <source>
        <dbReference type="Pfam" id="PF04055"/>
    </source>
</evidence>
<dbReference type="GO" id="GO:0003824">
    <property type="term" value="F:catalytic activity"/>
    <property type="evidence" value="ECO:0007669"/>
    <property type="project" value="InterPro"/>
</dbReference>
<feature type="domain" description="Radical SAM core" evidence="7">
    <location>
        <begin position="6"/>
        <end position="155"/>
    </location>
</feature>
<keyword evidence="2" id="KW-0004">4Fe-4S</keyword>
<evidence type="ECO:0000256" key="3">
    <source>
        <dbReference type="ARBA" id="ARBA00022691"/>
    </source>
</evidence>
<evidence type="ECO:0000313" key="9">
    <source>
        <dbReference type="EMBL" id="ABQ26764.1"/>
    </source>
</evidence>
<evidence type="ECO:0000256" key="1">
    <source>
        <dbReference type="ARBA" id="ARBA00001966"/>
    </source>
</evidence>
<evidence type="ECO:0000256" key="6">
    <source>
        <dbReference type="ARBA" id="ARBA00023014"/>
    </source>
</evidence>
<dbReference type="KEGG" id="gur:Gura_2586"/>
<dbReference type="Proteomes" id="UP000006695">
    <property type="component" value="Chromosome"/>
</dbReference>
<dbReference type="HOGENOM" id="CLU_009273_4_5_7"/>
<evidence type="ECO:0000259" key="8">
    <source>
        <dbReference type="Pfam" id="PF13186"/>
    </source>
</evidence>
<proteinExistence type="predicted"/>
<organism evidence="9 10">
    <name type="scientific">Geotalea uraniireducens (strain Rf4)</name>
    <name type="common">Geobacter uraniireducens</name>
    <dbReference type="NCBI Taxonomy" id="351605"/>
    <lineage>
        <taxon>Bacteria</taxon>
        <taxon>Pseudomonadati</taxon>
        <taxon>Thermodesulfobacteriota</taxon>
        <taxon>Desulfuromonadia</taxon>
        <taxon>Geobacterales</taxon>
        <taxon>Geobacteraceae</taxon>
        <taxon>Geotalea</taxon>
    </lineage>
</organism>
<dbReference type="SFLD" id="SFLDG01386">
    <property type="entry name" value="main_SPASM_domain-containing"/>
    <property type="match status" value="1"/>
</dbReference>
<dbReference type="PANTHER" id="PTHR11228:SF7">
    <property type="entry name" value="PQQA PEPTIDE CYCLASE"/>
    <property type="match status" value="1"/>
</dbReference>
<protein>
    <submittedName>
        <fullName evidence="9">Radical SAM domain protein</fullName>
    </submittedName>
</protein>
<dbReference type="SUPFAM" id="SSF102114">
    <property type="entry name" value="Radical SAM enzymes"/>
    <property type="match status" value="1"/>
</dbReference>
<gene>
    <name evidence="9" type="ordered locus">Gura_2586</name>
</gene>
<dbReference type="PIRSF" id="PIRSF037420">
    <property type="entry name" value="PQQ_syn_pqqE"/>
    <property type="match status" value="1"/>
</dbReference>
<dbReference type="PANTHER" id="PTHR11228">
    <property type="entry name" value="RADICAL SAM DOMAIN PROTEIN"/>
    <property type="match status" value="1"/>
</dbReference>
<evidence type="ECO:0000256" key="5">
    <source>
        <dbReference type="ARBA" id="ARBA00023004"/>
    </source>
</evidence>
<dbReference type="OrthoDB" id="9763993at2"/>
<dbReference type="Pfam" id="PF04055">
    <property type="entry name" value="Radical_SAM"/>
    <property type="match status" value="1"/>
</dbReference>
<evidence type="ECO:0000256" key="4">
    <source>
        <dbReference type="ARBA" id="ARBA00022723"/>
    </source>
</evidence>
<keyword evidence="3" id="KW-0949">S-adenosyl-L-methionine</keyword>
<dbReference type="Gene3D" id="3.20.20.70">
    <property type="entry name" value="Aldolase class I"/>
    <property type="match status" value="1"/>
</dbReference>
<dbReference type="InterPro" id="IPR013785">
    <property type="entry name" value="Aldolase_TIM"/>
</dbReference>
<dbReference type="CDD" id="cd21109">
    <property type="entry name" value="SPASM"/>
    <property type="match status" value="1"/>
</dbReference>
<name>A5G4P6_GEOUR</name>
<dbReference type="SFLD" id="SFLDG01067">
    <property type="entry name" value="SPASM/twitch_domain_containing"/>
    <property type="match status" value="1"/>
</dbReference>
<comment type="cofactor">
    <cofactor evidence="1">
        <name>[4Fe-4S] cluster</name>
        <dbReference type="ChEBI" id="CHEBI:49883"/>
    </cofactor>
</comment>
<dbReference type="InterPro" id="IPR050377">
    <property type="entry name" value="Radical_SAM_PqqE_MftC-like"/>
</dbReference>
<dbReference type="GO" id="GO:0051539">
    <property type="term" value="F:4 iron, 4 sulfur cluster binding"/>
    <property type="evidence" value="ECO:0007669"/>
    <property type="project" value="UniProtKB-KW"/>
</dbReference>
<dbReference type="InterPro" id="IPR007197">
    <property type="entry name" value="rSAM"/>
</dbReference>